<evidence type="ECO:0000313" key="7">
    <source>
        <dbReference type="Proteomes" id="UP000595038"/>
    </source>
</evidence>
<dbReference type="InterPro" id="IPR012851">
    <property type="entry name" value="Spore_coat_CotF-like"/>
</dbReference>
<dbReference type="AlphaFoldDB" id="A0A5Q3BW37"/>
<sequence length="160" mass="18258">MTTKTLAWHETLELHELIAAQSVGLVKIKKSMKKISDPQLRQLYSVSAKAKALEQNLRELLPFLPKAPAFQREDERADLYFDAGDLLVLAKTTVRNYAIAITETATPELRRVLVKQINAAIKLHEQVFYFMYQRGLYPAYNLVDLLKGDAMHAQKAISMR</sequence>
<evidence type="ECO:0000313" key="6">
    <source>
        <dbReference type="Proteomes" id="UP000435910"/>
    </source>
</evidence>
<name>A0A5Q3BW37_BACLI</name>
<evidence type="ECO:0000313" key="4">
    <source>
        <dbReference type="EMBL" id="QPR73338.1"/>
    </source>
</evidence>
<reference evidence="4 7" key="2">
    <citation type="submission" date="2020-12" db="EMBL/GenBank/DDBJ databases">
        <title>FDA dAtabase for Regulatory Grade micrObial Sequences (FDA-ARGOS): Supporting development and validation of Infectious Disease Dx tests.</title>
        <authorList>
            <person name="Nelson B."/>
            <person name="Plummer A."/>
            <person name="Tallon L."/>
            <person name="Sadzewicz L."/>
            <person name="Zhao X."/>
            <person name="Boylan J."/>
            <person name="Ott S."/>
            <person name="Bowen H."/>
            <person name="Vavikolanu K."/>
            <person name="Mehta A."/>
            <person name="Aluvathingal J."/>
            <person name="Nadendla S."/>
            <person name="Myers T."/>
            <person name="Yan Y."/>
            <person name="Sichtig H."/>
        </authorList>
    </citation>
    <scope>NUCLEOTIDE SEQUENCE [LARGE SCALE GENOMIC DNA]</scope>
    <source>
        <strain evidence="4 7">FDAARGOS_923</strain>
    </source>
</reference>
<dbReference type="Proteomes" id="UP000435910">
    <property type="component" value="Unassembled WGS sequence"/>
</dbReference>
<keyword evidence="1" id="KW-0749">Sporulation</keyword>
<accession>A0A5Q3BW37</accession>
<evidence type="ECO:0000256" key="3">
    <source>
        <dbReference type="ARBA" id="ARBA00024344"/>
    </source>
</evidence>
<keyword evidence="5" id="KW-0167">Capsid protein</keyword>
<evidence type="ECO:0000256" key="2">
    <source>
        <dbReference type="ARBA" id="ARBA00024325"/>
    </source>
</evidence>
<evidence type="ECO:0000256" key="1">
    <source>
        <dbReference type="ARBA" id="ARBA00022969"/>
    </source>
</evidence>
<proteinExistence type="inferred from homology"/>
<protein>
    <submittedName>
        <fullName evidence="4 5">Spore coat protein</fullName>
    </submittedName>
</protein>
<organism evidence="5 6">
    <name type="scientific">Bacillus licheniformis</name>
    <dbReference type="NCBI Taxonomy" id="1402"/>
    <lineage>
        <taxon>Bacteria</taxon>
        <taxon>Bacillati</taxon>
        <taxon>Bacillota</taxon>
        <taxon>Bacilli</taxon>
        <taxon>Bacillales</taxon>
        <taxon>Bacillaceae</taxon>
        <taxon>Bacillus</taxon>
    </lineage>
</organism>
<comment type="similarity">
    <text evidence="3">Belongs to the CotF family.</text>
</comment>
<dbReference type="PANTHER" id="PTHR39183:SF1">
    <property type="entry name" value="SPORE COAT PROTEIN F-LIKE PROTEIN YHCQ"/>
    <property type="match status" value="1"/>
</dbReference>
<dbReference type="PANTHER" id="PTHR39183">
    <property type="entry name" value="SPORE COAT PROTEIN F-LIKE PROTEIN YHCQ"/>
    <property type="match status" value="1"/>
</dbReference>
<dbReference type="Proteomes" id="UP000595038">
    <property type="component" value="Chromosome"/>
</dbReference>
<dbReference type="EMBL" id="NILC01000007">
    <property type="protein sequence ID" value="TWL32531.1"/>
    <property type="molecule type" value="Genomic_DNA"/>
</dbReference>
<comment type="subcellular location">
    <subcellularLocation>
        <location evidence="2">Spore coat</location>
    </subcellularLocation>
</comment>
<dbReference type="Pfam" id="PF07875">
    <property type="entry name" value="Coat_F"/>
    <property type="match status" value="1"/>
</dbReference>
<dbReference type="EMBL" id="CP065647">
    <property type="protein sequence ID" value="QPR73338.1"/>
    <property type="molecule type" value="Genomic_DNA"/>
</dbReference>
<dbReference type="RefSeq" id="WP_003178010.1">
    <property type="nucleotide sequence ID" value="NZ_BOQU01000002.1"/>
</dbReference>
<dbReference type="GO" id="GO:0030435">
    <property type="term" value="P:sporulation resulting in formation of a cellular spore"/>
    <property type="evidence" value="ECO:0007669"/>
    <property type="project" value="UniProtKB-KW"/>
</dbReference>
<gene>
    <name evidence="5" type="ORF">CHCC16736_2114</name>
    <name evidence="4" type="ORF">I6G80_03350</name>
</gene>
<dbReference type="Gene3D" id="1.20.1260.10">
    <property type="match status" value="1"/>
</dbReference>
<reference evidence="5 6" key="1">
    <citation type="submission" date="2019-06" db="EMBL/GenBank/DDBJ databases">
        <title>Genome sequence analysis of &gt;100 Bacillus licheniformis strains suggests intrinsic resistance to this species.</title>
        <authorList>
            <person name="Wels M."/>
            <person name="Siezen R.J."/>
            <person name="Johansen E."/>
            <person name="Stuer-Lauridsen B."/>
            <person name="Bjerre K."/>
            <person name="Nielsen B.K.K."/>
        </authorList>
    </citation>
    <scope>NUCLEOTIDE SEQUENCE [LARGE SCALE GENOMIC DNA]</scope>
    <source>
        <strain evidence="5 6">BAC-16736</strain>
    </source>
</reference>
<dbReference type="InterPro" id="IPR012347">
    <property type="entry name" value="Ferritin-like"/>
</dbReference>
<keyword evidence="5" id="KW-0946">Virion</keyword>
<evidence type="ECO:0000313" key="5">
    <source>
        <dbReference type="EMBL" id="TWL32531.1"/>
    </source>
</evidence>